<sequence length="474" mass="52828">MLFGMGMGHPSRILMIDPRLMVPYKLLNNLLLIEITILNQMVQTFTNKTSLSIPDMSMNSRLGNVFSKGNLHQALKDKGIIDSGFLRHMTGNISYLFDFEKINGGYIAFGGNPKGGKITGKDPLRKFDGKADEGFLVGYFVSSKAFRVFNSRTRIVQETLHVNFLENQPNVTGSGPTWLFDIDTLTQSMNYQPVVVGNQPNSSTCIQENLDACKVRKETISTQQYVLLPLWFTGSKDPQNTNADAAFDVKENNSKVHVSLSSSDKLKKHDEKAKRKAKGKIPIDLSTGVRELSDEFEEFSINSTNRVNVASAPVIAVGPNSTNSTNSFNAAGPSNNAVSSTFEIGEKFSFVDPYQYPDDLDMPALEDIIYSDDEEDVGAKADFSNFETSITVNPISTTRVYKDHLVTQIISDLSSAPQTRSMTRMVKEQSGLTQINDEDFHTCMFTCFLSQEEPKRVHQVLKDPSWIEAMQEEL</sequence>
<proteinExistence type="predicted"/>
<organism evidence="3">
    <name type="scientific">Tanacetum cinerariifolium</name>
    <name type="common">Dalmatian daisy</name>
    <name type="synonym">Chrysanthemum cinerariifolium</name>
    <dbReference type="NCBI Taxonomy" id="118510"/>
    <lineage>
        <taxon>Eukaryota</taxon>
        <taxon>Viridiplantae</taxon>
        <taxon>Streptophyta</taxon>
        <taxon>Embryophyta</taxon>
        <taxon>Tracheophyta</taxon>
        <taxon>Spermatophyta</taxon>
        <taxon>Magnoliopsida</taxon>
        <taxon>eudicotyledons</taxon>
        <taxon>Gunneridae</taxon>
        <taxon>Pentapetalae</taxon>
        <taxon>asterids</taxon>
        <taxon>campanulids</taxon>
        <taxon>Asterales</taxon>
        <taxon>Asteraceae</taxon>
        <taxon>Asteroideae</taxon>
        <taxon>Anthemideae</taxon>
        <taxon>Anthemidinae</taxon>
        <taxon>Tanacetum</taxon>
    </lineage>
</organism>
<protein>
    <recommendedName>
        <fullName evidence="2">Retroviral polymerase SH3-like domain-containing protein</fullName>
    </recommendedName>
</protein>
<evidence type="ECO:0000259" key="2">
    <source>
        <dbReference type="Pfam" id="PF25597"/>
    </source>
</evidence>
<evidence type="ECO:0000256" key="1">
    <source>
        <dbReference type="SAM" id="MobiDB-lite"/>
    </source>
</evidence>
<comment type="caution">
    <text evidence="3">The sequence shown here is derived from an EMBL/GenBank/DDBJ whole genome shotgun (WGS) entry which is preliminary data.</text>
</comment>
<feature type="domain" description="Retroviral polymerase SH3-like" evidence="2">
    <location>
        <begin position="122"/>
        <end position="169"/>
    </location>
</feature>
<dbReference type="EMBL" id="BKCJ010399021">
    <property type="protein sequence ID" value="GFA28998.1"/>
    <property type="molecule type" value="Genomic_DNA"/>
</dbReference>
<feature type="compositionally biased region" description="Basic and acidic residues" evidence="1">
    <location>
        <begin position="264"/>
        <end position="273"/>
    </location>
</feature>
<feature type="non-terminal residue" evidence="3">
    <location>
        <position position="474"/>
    </location>
</feature>
<dbReference type="Pfam" id="PF25597">
    <property type="entry name" value="SH3_retrovirus"/>
    <property type="match status" value="1"/>
</dbReference>
<evidence type="ECO:0000313" key="3">
    <source>
        <dbReference type="EMBL" id="GFA28998.1"/>
    </source>
</evidence>
<dbReference type="InterPro" id="IPR057670">
    <property type="entry name" value="SH3_retrovirus"/>
</dbReference>
<name>A0A699JD26_TANCI</name>
<reference evidence="3" key="1">
    <citation type="journal article" date="2019" name="Sci. Rep.">
        <title>Draft genome of Tanacetum cinerariifolium, the natural source of mosquito coil.</title>
        <authorList>
            <person name="Yamashiro T."/>
            <person name="Shiraishi A."/>
            <person name="Satake H."/>
            <person name="Nakayama K."/>
        </authorList>
    </citation>
    <scope>NUCLEOTIDE SEQUENCE</scope>
</reference>
<dbReference type="AlphaFoldDB" id="A0A699JD26"/>
<accession>A0A699JD26</accession>
<feature type="region of interest" description="Disordered" evidence="1">
    <location>
        <begin position="258"/>
        <end position="279"/>
    </location>
</feature>
<gene>
    <name evidence="3" type="ORF">Tci_600970</name>
</gene>